<dbReference type="STRING" id="655355.SAMN05216283_102400"/>
<dbReference type="GO" id="GO:0030288">
    <property type="term" value="C:outer membrane-bounded periplasmic space"/>
    <property type="evidence" value="ECO:0007669"/>
    <property type="project" value="TreeGrafter"/>
</dbReference>
<organism evidence="5 6">
    <name type="scientific">Sunxiuqinia elliptica</name>
    <dbReference type="NCBI Taxonomy" id="655355"/>
    <lineage>
        <taxon>Bacteria</taxon>
        <taxon>Pseudomonadati</taxon>
        <taxon>Bacteroidota</taxon>
        <taxon>Bacteroidia</taxon>
        <taxon>Marinilabiliales</taxon>
        <taxon>Prolixibacteraceae</taxon>
        <taxon>Sunxiuqinia</taxon>
    </lineage>
</organism>
<evidence type="ECO:0000313" key="5">
    <source>
        <dbReference type="EMBL" id="SFF01478.1"/>
    </source>
</evidence>
<accession>A0A1I2F9Q0</accession>
<comment type="subcellular location">
    <subcellularLocation>
        <location evidence="1">Cell envelope</location>
    </subcellularLocation>
</comment>
<dbReference type="PROSITE" id="PS51257">
    <property type="entry name" value="PROKAR_LIPOPROTEIN"/>
    <property type="match status" value="1"/>
</dbReference>
<gene>
    <name evidence="5" type="ORF">SAMN05216283_102400</name>
</gene>
<dbReference type="Proteomes" id="UP000198964">
    <property type="component" value="Unassembled WGS sequence"/>
</dbReference>
<name>A0A1I2F9Q0_9BACT</name>
<evidence type="ECO:0000256" key="3">
    <source>
        <dbReference type="ARBA" id="ARBA00022729"/>
    </source>
</evidence>
<dbReference type="RefSeq" id="WP_093919061.1">
    <property type="nucleotide sequence ID" value="NZ_FONW01000002.1"/>
</dbReference>
<dbReference type="PANTHER" id="PTHR30036">
    <property type="entry name" value="D-XYLOSE-BINDING PERIPLASMIC PROTEIN"/>
    <property type="match status" value="1"/>
</dbReference>
<dbReference type="Gene3D" id="3.40.50.2300">
    <property type="match status" value="2"/>
</dbReference>
<dbReference type="InterPro" id="IPR028082">
    <property type="entry name" value="Peripla_BP_I"/>
</dbReference>
<dbReference type="AlphaFoldDB" id="A0A1I2F9Q0"/>
<reference evidence="5 6" key="1">
    <citation type="submission" date="2016-10" db="EMBL/GenBank/DDBJ databases">
        <authorList>
            <person name="de Groot N.N."/>
        </authorList>
    </citation>
    <scope>NUCLEOTIDE SEQUENCE [LARGE SCALE GENOMIC DNA]</scope>
    <source>
        <strain evidence="5 6">CGMCC 1.9156</strain>
    </source>
</reference>
<dbReference type="SUPFAM" id="SSF53822">
    <property type="entry name" value="Periplasmic binding protein-like I"/>
    <property type="match status" value="1"/>
</dbReference>
<keyword evidence="3" id="KW-0732">Signal</keyword>
<evidence type="ECO:0000256" key="1">
    <source>
        <dbReference type="ARBA" id="ARBA00004196"/>
    </source>
</evidence>
<dbReference type="Pfam" id="PF13407">
    <property type="entry name" value="Peripla_BP_4"/>
    <property type="match status" value="1"/>
</dbReference>
<comment type="similarity">
    <text evidence="2">Belongs to the bacterial solute-binding protein 2 family.</text>
</comment>
<dbReference type="PANTHER" id="PTHR30036:SF1">
    <property type="entry name" value="D-XYLOSE-BINDING PERIPLASMIC PROTEIN"/>
    <property type="match status" value="1"/>
</dbReference>
<feature type="domain" description="Periplasmic binding protein" evidence="4">
    <location>
        <begin position="26"/>
        <end position="282"/>
    </location>
</feature>
<dbReference type="GO" id="GO:0030246">
    <property type="term" value="F:carbohydrate binding"/>
    <property type="evidence" value="ECO:0007669"/>
    <property type="project" value="TreeGrafter"/>
</dbReference>
<proteinExistence type="inferred from homology"/>
<evidence type="ECO:0000313" key="6">
    <source>
        <dbReference type="Proteomes" id="UP000198964"/>
    </source>
</evidence>
<sequence>MKHINVIFGFFLLIFLFSGCNTNPVIGLLMDTTERERWAKDRDLFVEKVNDLGGSVIVKVADSDASVQFQQALDLINEGIDVLVIIPVDKTVAAGIVKTAKKTRIPVLAYDRLIWDCDLDFYISTDNIQIGEKQANFITKAQPEGNYALIGGPTKDNNSIQLYLGWMNVLQPLIDKGDINIVSNTFVKEWVPEEGYDVTKKLLQDSIKLDAIIAANDALASGAIEALHEHNLEGKVLVAGQDADINAIRNIVFGNQTITIYKPLESLAFNAAIASVKMAKGKDPSDNMSFTVNNGHRLVPAILLEGQVVNKQNIRMTVISEGFVAEQEVFE</sequence>
<evidence type="ECO:0000259" key="4">
    <source>
        <dbReference type="Pfam" id="PF13407"/>
    </source>
</evidence>
<dbReference type="EMBL" id="FONW01000002">
    <property type="protein sequence ID" value="SFF01478.1"/>
    <property type="molecule type" value="Genomic_DNA"/>
</dbReference>
<keyword evidence="6" id="KW-1185">Reference proteome</keyword>
<protein>
    <submittedName>
        <fullName evidence="5">D-xylose transport system substrate-binding protein</fullName>
    </submittedName>
</protein>
<evidence type="ECO:0000256" key="2">
    <source>
        <dbReference type="ARBA" id="ARBA00007639"/>
    </source>
</evidence>
<dbReference type="InterPro" id="IPR025997">
    <property type="entry name" value="SBP_2_dom"/>
</dbReference>
<dbReference type="InterPro" id="IPR050555">
    <property type="entry name" value="Bact_Solute-Bind_Prot2"/>
</dbReference>